<gene>
    <name evidence="1" type="ORF">SDC9_194602</name>
</gene>
<accession>A0A645I882</accession>
<dbReference type="EMBL" id="VSSQ01108139">
    <property type="protein sequence ID" value="MPN47002.1"/>
    <property type="molecule type" value="Genomic_DNA"/>
</dbReference>
<evidence type="ECO:0000313" key="1">
    <source>
        <dbReference type="EMBL" id="MPN47002.1"/>
    </source>
</evidence>
<sequence>MQTQPVEHIRFEIPCQLLLAGIKPTTDYFDDIRIDDFGQLFQIVLFVHDAMVAVAVEQIFDVRIDDARNAGALDASLRQFIVLLLDFPVKILIDIRTMIGLVSRLLVVNDSFCAAQEFFENEVVVLDLQQRLFDVGLEIG</sequence>
<comment type="caution">
    <text evidence="1">The sequence shown here is derived from an EMBL/GenBank/DDBJ whole genome shotgun (WGS) entry which is preliminary data.</text>
</comment>
<protein>
    <submittedName>
        <fullName evidence="1">Uncharacterized protein</fullName>
    </submittedName>
</protein>
<dbReference type="AlphaFoldDB" id="A0A645I882"/>
<reference evidence="1" key="1">
    <citation type="submission" date="2019-08" db="EMBL/GenBank/DDBJ databases">
        <authorList>
            <person name="Kucharzyk K."/>
            <person name="Murdoch R.W."/>
            <person name="Higgins S."/>
            <person name="Loffler F."/>
        </authorList>
    </citation>
    <scope>NUCLEOTIDE SEQUENCE</scope>
</reference>
<proteinExistence type="predicted"/>
<organism evidence="1">
    <name type="scientific">bioreactor metagenome</name>
    <dbReference type="NCBI Taxonomy" id="1076179"/>
    <lineage>
        <taxon>unclassified sequences</taxon>
        <taxon>metagenomes</taxon>
        <taxon>ecological metagenomes</taxon>
    </lineage>
</organism>
<name>A0A645I882_9ZZZZ</name>